<proteinExistence type="predicted"/>
<evidence type="ECO:0000256" key="2">
    <source>
        <dbReference type="ARBA" id="ARBA00023125"/>
    </source>
</evidence>
<reference evidence="6" key="1">
    <citation type="journal article" date="2019" name="Int. J. Syst. Evol. Microbiol.">
        <title>The Global Catalogue of Microorganisms (GCM) 10K type strain sequencing project: providing services to taxonomists for standard genome sequencing and annotation.</title>
        <authorList>
            <consortium name="The Broad Institute Genomics Platform"/>
            <consortium name="The Broad Institute Genome Sequencing Center for Infectious Disease"/>
            <person name="Wu L."/>
            <person name="Ma J."/>
        </authorList>
    </citation>
    <scope>NUCLEOTIDE SEQUENCE [LARGE SCALE GENOMIC DNA]</scope>
    <source>
        <strain evidence="6">CGMCC 4.7144</strain>
    </source>
</reference>
<keyword evidence="1" id="KW-0805">Transcription regulation</keyword>
<sequence>MTDARPESRRMTISDPQVMRALAHPARIAIMEYLSSREGGGTATECAEVAGLSPSATSYHLRALAKFGLVEQAPSRGDARERVWRTFSPNLMVDAGREAGVEARAAEWAVVEAHAARDLGRTRDWLRRAGDEPPEWYDVALFNNTLLLLTAEELASLNEAVSALLEPYRQRRRQADPPPGARAVAVHYRAVPLA</sequence>
<evidence type="ECO:0000313" key="5">
    <source>
        <dbReference type="EMBL" id="MFC5927488.1"/>
    </source>
</evidence>
<gene>
    <name evidence="5" type="ORF">ACFQGL_29520</name>
</gene>
<feature type="domain" description="HTH arsR-type" evidence="4">
    <location>
        <begin position="17"/>
        <end position="102"/>
    </location>
</feature>
<evidence type="ECO:0000256" key="3">
    <source>
        <dbReference type="ARBA" id="ARBA00023163"/>
    </source>
</evidence>
<protein>
    <submittedName>
        <fullName evidence="5">ArsR/SmtB family transcription factor</fullName>
    </submittedName>
</protein>
<dbReference type="Pfam" id="PF12840">
    <property type="entry name" value="HTH_20"/>
    <property type="match status" value="1"/>
</dbReference>
<dbReference type="InterPro" id="IPR011991">
    <property type="entry name" value="ArsR-like_HTH"/>
</dbReference>
<keyword evidence="2" id="KW-0238">DNA-binding</keyword>
<evidence type="ECO:0000259" key="4">
    <source>
        <dbReference type="SMART" id="SM00418"/>
    </source>
</evidence>
<comment type="caution">
    <text evidence="5">The sequence shown here is derived from an EMBL/GenBank/DDBJ whole genome shotgun (WGS) entry which is preliminary data.</text>
</comment>
<dbReference type="PANTHER" id="PTHR33154">
    <property type="entry name" value="TRANSCRIPTIONAL REGULATOR, ARSR FAMILY"/>
    <property type="match status" value="1"/>
</dbReference>
<dbReference type="PANTHER" id="PTHR33154:SF15">
    <property type="entry name" value="REGULATORY PROTEIN ARSR"/>
    <property type="match status" value="1"/>
</dbReference>
<dbReference type="Gene3D" id="1.10.10.10">
    <property type="entry name" value="Winged helix-like DNA-binding domain superfamily/Winged helix DNA-binding domain"/>
    <property type="match status" value="1"/>
</dbReference>
<organism evidence="5 6">
    <name type="scientific">Micromonospora vulcania</name>
    <dbReference type="NCBI Taxonomy" id="1441873"/>
    <lineage>
        <taxon>Bacteria</taxon>
        <taxon>Bacillati</taxon>
        <taxon>Actinomycetota</taxon>
        <taxon>Actinomycetes</taxon>
        <taxon>Micromonosporales</taxon>
        <taxon>Micromonosporaceae</taxon>
        <taxon>Micromonospora</taxon>
    </lineage>
</organism>
<dbReference type="InterPro" id="IPR001845">
    <property type="entry name" value="HTH_ArsR_DNA-bd_dom"/>
</dbReference>
<dbReference type="RefSeq" id="WP_377515899.1">
    <property type="nucleotide sequence ID" value="NZ_JBHSQS010000032.1"/>
</dbReference>
<dbReference type="SUPFAM" id="SSF46785">
    <property type="entry name" value="Winged helix' DNA-binding domain"/>
    <property type="match status" value="1"/>
</dbReference>
<dbReference type="CDD" id="cd00090">
    <property type="entry name" value="HTH_ARSR"/>
    <property type="match status" value="1"/>
</dbReference>
<dbReference type="InterPro" id="IPR036390">
    <property type="entry name" value="WH_DNA-bd_sf"/>
</dbReference>
<evidence type="ECO:0000313" key="6">
    <source>
        <dbReference type="Proteomes" id="UP001596226"/>
    </source>
</evidence>
<dbReference type="InterPro" id="IPR036388">
    <property type="entry name" value="WH-like_DNA-bd_sf"/>
</dbReference>
<keyword evidence="3" id="KW-0804">Transcription</keyword>
<dbReference type="EMBL" id="JBHSQS010000032">
    <property type="protein sequence ID" value="MFC5927488.1"/>
    <property type="molecule type" value="Genomic_DNA"/>
</dbReference>
<dbReference type="InterPro" id="IPR051081">
    <property type="entry name" value="HTH_MetalResp_TranReg"/>
</dbReference>
<evidence type="ECO:0000256" key="1">
    <source>
        <dbReference type="ARBA" id="ARBA00023015"/>
    </source>
</evidence>
<dbReference type="Proteomes" id="UP001596226">
    <property type="component" value="Unassembled WGS sequence"/>
</dbReference>
<keyword evidence="6" id="KW-1185">Reference proteome</keyword>
<dbReference type="SMART" id="SM00418">
    <property type="entry name" value="HTH_ARSR"/>
    <property type="match status" value="1"/>
</dbReference>
<accession>A0ABW1HDU5</accession>
<name>A0ABW1HDU5_9ACTN</name>